<evidence type="ECO:0000313" key="5">
    <source>
        <dbReference type="EMBL" id="GFJ79690.1"/>
    </source>
</evidence>
<organism evidence="5 6">
    <name type="scientific">Phytohabitans houttuyneae</name>
    <dbReference type="NCBI Taxonomy" id="1076126"/>
    <lineage>
        <taxon>Bacteria</taxon>
        <taxon>Bacillati</taxon>
        <taxon>Actinomycetota</taxon>
        <taxon>Actinomycetes</taxon>
        <taxon>Micromonosporales</taxon>
        <taxon>Micromonosporaceae</taxon>
    </lineage>
</organism>
<reference evidence="5 6" key="1">
    <citation type="submission" date="2020-03" db="EMBL/GenBank/DDBJ databases">
        <title>Whole genome shotgun sequence of Phytohabitans houttuyneae NBRC 108639.</title>
        <authorList>
            <person name="Komaki H."/>
            <person name="Tamura T."/>
        </authorList>
    </citation>
    <scope>NUCLEOTIDE SEQUENCE [LARGE SCALE GENOMIC DNA]</scope>
    <source>
        <strain evidence="5 6">NBRC 108639</strain>
    </source>
</reference>
<proteinExistence type="predicted"/>
<evidence type="ECO:0000259" key="4">
    <source>
        <dbReference type="Pfam" id="PF13377"/>
    </source>
</evidence>
<comment type="caution">
    <text evidence="5">The sequence shown here is derived from an EMBL/GenBank/DDBJ whole genome shotgun (WGS) entry which is preliminary data.</text>
</comment>
<dbReference type="AlphaFoldDB" id="A0A6V8K849"/>
<name>A0A6V8K849_9ACTN</name>
<dbReference type="Proteomes" id="UP000482800">
    <property type="component" value="Unassembled WGS sequence"/>
</dbReference>
<dbReference type="InterPro" id="IPR046335">
    <property type="entry name" value="LacI/GalR-like_sensor"/>
</dbReference>
<evidence type="ECO:0000256" key="3">
    <source>
        <dbReference type="ARBA" id="ARBA00023163"/>
    </source>
</evidence>
<dbReference type="GO" id="GO:0000976">
    <property type="term" value="F:transcription cis-regulatory region binding"/>
    <property type="evidence" value="ECO:0007669"/>
    <property type="project" value="TreeGrafter"/>
</dbReference>
<evidence type="ECO:0000313" key="6">
    <source>
        <dbReference type="Proteomes" id="UP000482800"/>
    </source>
</evidence>
<dbReference type="SUPFAM" id="SSF53822">
    <property type="entry name" value="Periplasmic binding protein-like I"/>
    <property type="match status" value="1"/>
</dbReference>
<evidence type="ECO:0000256" key="1">
    <source>
        <dbReference type="ARBA" id="ARBA00023015"/>
    </source>
</evidence>
<keyword evidence="3" id="KW-0804">Transcription</keyword>
<sequence length="89" mass="9581">MLALGAVRAVRRLGKRVPQDMSIVGFDDSAIMTCTDPPLTTVRQPIEAMGQSVVDLLVQQMEGVGVPSEELFFEPELVVRGSTAPAPRT</sequence>
<keyword evidence="1" id="KW-0805">Transcription regulation</keyword>
<dbReference type="GO" id="GO:0003700">
    <property type="term" value="F:DNA-binding transcription factor activity"/>
    <property type="evidence" value="ECO:0007669"/>
    <property type="project" value="TreeGrafter"/>
</dbReference>
<keyword evidence="6" id="KW-1185">Reference proteome</keyword>
<dbReference type="PANTHER" id="PTHR30146:SF153">
    <property type="entry name" value="LACTOSE OPERON REPRESSOR"/>
    <property type="match status" value="1"/>
</dbReference>
<dbReference type="Pfam" id="PF13377">
    <property type="entry name" value="Peripla_BP_3"/>
    <property type="match status" value="1"/>
</dbReference>
<protein>
    <recommendedName>
        <fullName evidence="4">Transcriptional regulator LacI/GalR-like sensor domain-containing protein</fullName>
    </recommendedName>
</protein>
<feature type="domain" description="Transcriptional regulator LacI/GalR-like sensor" evidence="4">
    <location>
        <begin position="2"/>
        <end position="83"/>
    </location>
</feature>
<dbReference type="PANTHER" id="PTHR30146">
    <property type="entry name" value="LACI-RELATED TRANSCRIPTIONAL REPRESSOR"/>
    <property type="match status" value="1"/>
</dbReference>
<reference evidence="5 6" key="2">
    <citation type="submission" date="2020-03" db="EMBL/GenBank/DDBJ databases">
        <authorList>
            <person name="Ichikawa N."/>
            <person name="Kimura A."/>
            <person name="Kitahashi Y."/>
            <person name="Uohara A."/>
        </authorList>
    </citation>
    <scope>NUCLEOTIDE SEQUENCE [LARGE SCALE GENOMIC DNA]</scope>
    <source>
        <strain evidence="5 6">NBRC 108639</strain>
    </source>
</reference>
<dbReference type="Gene3D" id="3.40.50.2300">
    <property type="match status" value="1"/>
</dbReference>
<gene>
    <name evidence="5" type="ORF">Phou_038700</name>
</gene>
<dbReference type="EMBL" id="BLPF01000001">
    <property type="protein sequence ID" value="GFJ79690.1"/>
    <property type="molecule type" value="Genomic_DNA"/>
</dbReference>
<evidence type="ECO:0000256" key="2">
    <source>
        <dbReference type="ARBA" id="ARBA00023125"/>
    </source>
</evidence>
<accession>A0A6V8K849</accession>
<keyword evidence="2" id="KW-0238">DNA-binding</keyword>
<dbReference type="InterPro" id="IPR028082">
    <property type="entry name" value="Peripla_BP_I"/>
</dbReference>